<organism evidence="2 3">
    <name type="scientific">Actinophytocola xanthii</name>
    <dbReference type="NCBI Taxonomy" id="1912961"/>
    <lineage>
        <taxon>Bacteria</taxon>
        <taxon>Bacillati</taxon>
        <taxon>Actinomycetota</taxon>
        <taxon>Actinomycetes</taxon>
        <taxon>Pseudonocardiales</taxon>
        <taxon>Pseudonocardiaceae</taxon>
    </lineage>
</organism>
<dbReference type="Proteomes" id="UP000185596">
    <property type="component" value="Unassembled WGS sequence"/>
</dbReference>
<evidence type="ECO:0000256" key="1">
    <source>
        <dbReference type="SAM" id="Phobius"/>
    </source>
</evidence>
<sequence length="59" mass="6684">MRLRPRTAPWVILWLTLSITFLVLALFSTGVLRFLLLVTAQVLALVAVFPDKDNRRGFG</sequence>
<feature type="transmembrane region" description="Helical" evidence="1">
    <location>
        <begin position="7"/>
        <end position="25"/>
    </location>
</feature>
<dbReference type="EMBL" id="MSIE01000032">
    <property type="protein sequence ID" value="OLF16093.1"/>
    <property type="molecule type" value="Genomic_DNA"/>
</dbReference>
<dbReference type="RefSeq" id="WP_075126893.1">
    <property type="nucleotide sequence ID" value="NZ_MSIE01000032.1"/>
</dbReference>
<keyword evidence="1" id="KW-0472">Membrane</keyword>
<evidence type="ECO:0000313" key="3">
    <source>
        <dbReference type="Proteomes" id="UP000185596"/>
    </source>
</evidence>
<gene>
    <name evidence="2" type="ORF">BU204_18235</name>
</gene>
<name>A0A1Q8CP05_9PSEU</name>
<accession>A0A1Q8CP05</accession>
<proteinExistence type="predicted"/>
<keyword evidence="1" id="KW-0812">Transmembrane</keyword>
<comment type="caution">
    <text evidence="2">The sequence shown here is derived from an EMBL/GenBank/DDBJ whole genome shotgun (WGS) entry which is preliminary data.</text>
</comment>
<keyword evidence="1" id="KW-1133">Transmembrane helix</keyword>
<evidence type="ECO:0000313" key="2">
    <source>
        <dbReference type="EMBL" id="OLF16093.1"/>
    </source>
</evidence>
<feature type="transmembrane region" description="Helical" evidence="1">
    <location>
        <begin position="31"/>
        <end position="49"/>
    </location>
</feature>
<dbReference type="AlphaFoldDB" id="A0A1Q8CP05"/>
<reference evidence="2 3" key="1">
    <citation type="submission" date="2016-12" db="EMBL/GenBank/DDBJ databases">
        <title>The draft genome sequence of Actinophytocola sp. 11-183.</title>
        <authorList>
            <person name="Wang W."/>
            <person name="Yuan L."/>
        </authorList>
    </citation>
    <scope>NUCLEOTIDE SEQUENCE [LARGE SCALE GENOMIC DNA]</scope>
    <source>
        <strain evidence="2 3">11-183</strain>
    </source>
</reference>
<protein>
    <submittedName>
        <fullName evidence="2">Uncharacterized protein</fullName>
    </submittedName>
</protein>
<keyword evidence="3" id="KW-1185">Reference proteome</keyword>